<keyword evidence="7" id="KW-1185">Reference proteome</keyword>
<name>A0A9P7H4Q7_9HYPO</name>
<dbReference type="Gene3D" id="3.90.320.10">
    <property type="match status" value="1"/>
</dbReference>
<gene>
    <name evidence="6" type="ORF">KAF25_007558</name>
</gene>
<dbReference type="PANTHER" id="PTHR11070:SF66">
    <property type="entry name" value="UVRD-LIKE HELICASE C-TERMINAL DOMAIN-CONTAINING PROTEIN"/>
    <property type="match status" value="1"/>
</dbReference>
<keyword evidence="3" id="KW-0347">Helicase</keyword>
<organism evidence="6 7">
    <name type="scientific">Fusarium avenaceum</name>
    <dbReference type="NCBI Taxonomy" id="40199"/>
    <lineage>
        <taxon>Eukaryota</taxon>
        <taxon>Fungi</taxon>
        <taxon>Dikarya</taxon>
        <taxon>Ascomycota</taxon>
        <taxon>Pezizomycotina</taxon>
        <taxon>Sordariomycetes</taxon>
        <taxon>Hypocreomycetidae</taxon>
        <taxon>Hypocreales</taxon>
        <taxon>Nectriaceae</taxon>
        <taxon>Fusarium</taxon>
        <taxon>Fusarium tricinctum species complex</taxon>
    </lineage>
</organism>
<evidence type="ECO:0000313" key="7">
    <source>
        <dbReference type="Proteomes" id="UP000782241"/>
    </source>
</evidence>
<evidence type="ECO:0000256" key="4">
    <source>
        <dbReference type="ARBA" id="ARBA00022840"/>
    </source>
</evidence>
<dbReference type="GO" id="GO:0043138">
    <property type="term" value="F:3'-5' DNA helicase activity"/>
    <property type="evidence" value="ECO:0007669"/>
    <property type="project" value="TreeGrafter"/>
</dbReference>
<feature type="domain" description="UvrD-like helicase ATP-binding" evidence="5">
    <location>
        <begin position="168"/>
        <end position="228"/>
    </location>
</feature>
<dbReference type="GO" id="GO:0005524">
    <property type="term" value="F:ATP binding"/>
    <property type="evidence" value="ECO:0007669"/>
    <property type="project" value="UniProtKB-KW"/>
</dbReference>
<evidence type="ECO:0000256" key="3">
    <source>
        <dbReference type="ARBA" id="ARBA00022806"/>
    </source>
</evidence>
<dbReference type="GO" id="GO:0005634">
    <property type="term" value="C:nucleus"/>
    <property type="evidence" value="ECO:0007669"/>
    <property type="project" value="TreeGrafter"/>
</dbReference>
<accession>A0A9P7H4Q7</accession>
<dbReference type="Proteomes" id="UP000782241">
    <property type="component" value="Unassembled WGS sequence"/>
</dbReference>
<dbReference type="SUPFAM" id="SSF52540">
    <property type="entry name" value="P-loop containing nucleoside triphosphate hydrolases"/>
    <property type="match status" value="1"/>
</dbReference>
<comment type="caution">
    <text evidence="6">The sequence shown here is derived from an EMBL/GenBank/DDBJ whole genome shotgun (WGS) entry which is preliminary data.</text>
</comment>
<dbReference type="AlphaFoldDB" id="A0A9P7H4Q7"/>
<dbReference type="EMBL" id="JAGPUO010000013">
    <property type="protein sequence ID" value="KAG5659005.1"/>
    <property type="molecule type" value="Genomic_DNA"/>
</dbReference>
<proteinExistence type="predicted"/>
<keyword evidence="1" id="KW-0547">Nucleotide-binding</keyword>
<evidence type="ECO:0000256" key="2">
    <source>
        <dbReference type="ARBA" id="ARBA00022801"/>
    </source>
</evidence>
<dbReference type="GO" id="GO:0000725">
    <property type="term" value="P:recombinational repair"/>
    <property type="evidence" value="ECO:0007669"/>
    <property type="project" value="TreeGrafter"/>
</dbReference>
<sequence>MAFDLAATITSELQRFSTIKQTVDAKKSQTRFIYHLNSRRFLTKSHGPSQFVGSRSSFTPSSQQLAIAKLCAVQNVVVSARPGSGKTATIEAIAAAHLDKRIGSILFSKRLQSETSHRLKKYPNSDVFTFHGMAGILFDKIIRNDEELIRRLEKVERDGVLPFWNIDPFDIIVLDEFQDCNPETFWLVECFIRANNVKKGGKPARIVVLGDERQSIYRFRGADPRYLTLAPELLGPISPYPFTEVQLGKSFRLSTSTVQFINQGFLNGEQYITSSKSGPKPIILRCNIWDDISALAKQLSPLISRYGPENCVIIAPSIRTKGPLQPLTNILAQTYRIPISVPTDDETPLDDQVIKGKMCISTIHQFKGRERALVILLSIDSSYFRFFGRDLPDDKCPNEVFVALTRALEQLVLIHNEGNKMMPCVSVDSLYQTGKVLNMTNIQSEILLPDLPGRALELGLLLPMNCGAREMTRYIQGDALDKAVKRHVSVRRLPPRLSGQRLIDIQSVVPSDREKKFYESVSDINGLVIAAALELEIAGTLNSLGVSQEKVDKKSSSTLEQLIPWLCRLACEYEAKLSGYQPRVIQMENHRYDWIKPEDFDLARRRLGEELAQSVEKLDFEVEMKKGFRVEGRKTQLMGRADIVANSPSDNGYEEGDKTIWEIKFVSKLSNEHIVQACVYAYLSGSTSGKLPRIILYNVRDGDKCEIVPRNGLEGLRHLIISVLRLRYTNTAELSHEEFIERCAETTRKVMSLSGGS</sequence>
<protein>
    <recommendedName>
        <fullName evidence="5">UvrD-like helicase ATP-binding domain-containing protein</fullName>
    </recommendedName>
</protein>
<evidence type="ECO:0000256" key="1">
    <source>
        <dbReference type="ARBA" id="ARBA00022741"/>
    </source>
</evidence>
<dbReference type="GO" id="GO:0016787">
    <property type="term" value="F:hydrolase activity"/>
    <property type="evidence" value="ECO:0007669"/>
    <property type="project" value="UniProtKB-KW"/>
</dbReference>
<evidence type="ECO:0000313" key="6">
    <source>
        <dbReference type="EMBL" id="KAG5659005.1"/>
    </source>
</evidence>
<dbReference type="InterPro" id="IPR027417">
    <property type="entry name" value="P-loop_NTPase"/>
</dbReference>
<keyword evidence="2" id="KW-0378">Hydrolase</keyword>
<dbReference type="InterPro" id="IPR014016">
    <property type="entry name" value="UvrD-like_ATP-bd"/>
</dbReference>
<dbReference type="InterPro" id="IPR000212">
    <property type="entry name" value="DNA_helicase_UvrD/REP"/>
</dbReference>
<dbReference type="GO" id="GO:0003677">
    <property type="term" value="F:DNA binding"/>
    <property type="evidence" value="ECO:0007669"/>
    <property type="project" value="InterPro"/>
</dbReference>
<reference evidence="6" key="1">
    <citation type="submission" date="2021-04" db="EMBL/GenBank/DDBJ databases">
        <title>Draft genome of Fusarium avenaceum strain F156N33, isolated from an atmospheric sample in Virginia.</title>
        <authorList>
            <person name="Yang S."/>
            <person name="Vinatzer B.A."/>
            <person name="Coleman J."/>
        </authorList>
    </citation>
    <scope>NUCLEOTIDE SEQUENCE</scope>
    <source>
        <strain evidence="6">F156N33</strain>
    </source>
</reference>
<dbReference type="Gene3D" id="3.40.50.300">
    <property type="entry name" value="P-loop containing nucleotide triphosphate hydrolases"/>
    <property type="match status" value="2"/>
</dbReference>
<dbReference type="Pfam" id="PF00580">
    <property type="entry name" value="UvrD-helicase"/>
    <property type="match status" value="1"/>
</dbReference>
<keyword evidence="4" id="KW-0067">ATP-binding</keyword>
<evidence type="ECO:0000259" key="5">
    <source>
        <dbReference type="Pfam" id="PF00580"/>
    </source>
</evidence>
<dbReference type="PANTHER" id="PTHR11070">
    <property type="entry name" value="UVRD / RECB / PCRA DNA HELICASE FAMILY MEMBER"/>
    <property type="match status" value="1"/>
</dbReference>
<dbReference type="InterPro" id="IPR011604">
    <property type="entry name" value="PDDEXK-like_dom_sf"/>
</dbReference>